<dbReference type="Proteomes" id="UP000199459">
    <property type="component" value="Unassembled WGS sequence"/>
</dbReference>
<keyword evidence="1" id="KW-0175">Coiled coil</keyword>
<evidence type="ECO:0000256" key="1">
    <source>
        <dbReference type="SAM" id="Coils"/>
    </source>
</evidence>
<feature type="coiled-coil region" evidence="1">
    <location>
        <begin position="139"/>
        <end position="166"/>
    </location>
</feature>
<dbReference type="EMBL" id="FOCP01000039">
    <property type="protein sequence ID" value="SEN71232.1"/>
    <property type="molecule type" value="Genomic_DNA"/>
</dbReference>
<dbReference type="InterPro" id="IPR014054">
    <property type="entry name" value="Phage_regulatory_Rha"/>
</dbReference>
<dbReference type="AlphaFoldDB" id="A0A1H8IS49"/>
<reference evidence="3 4" key="1">
    <citation type="submission" date="2016-10" db="EMBL/GenBank/DDBJ databases">
        <authorList>
            <person name="de Groot N.N."/>
        </authorList>
    </citation>
    <scope>NUCLEOTIDE SEQUENCE [LARGE SCALE GENOMIC DNA]</scope>
    <source>
        <strain evidence="3 4">Nm22</strain>
    </source>
</reference>
<dbReference type="GO" id="GO:0003677">
    <property type="term" value="F:DNA binding"/>
    <property type="evidence" value="ECO:0007669"/>
    <property type="project" value="InterPro"/>
</dbReference>
<accession>A0A1H8IS49</accession>
<gene>
    <name evidence="3" type="ORF">SAMN05216325_13912</name>
</gene>
<protein>
    <submittedName>
        <fullName evidence="3">Phage regulatory protein Rha</fullName>
    </submittedName>
</protein>
<evidence type="ECO:0000313" key="3">
    <source>
        <dbReference type="EMBL" id="SEN71232.1"/>
    </source>
</evidence>
<dbReference type="Pfam" id="PF09669">
    <property type="entry name" value="Phage_pRha"/>
    <property type="match status" value="1"/>
</dbReference>
<proteinExistence type="predicted"/>
<evidence type="ECO:0000313" key="4">
    <source>
        <dbReference type="Proteomes" id="UP000199459"/>
    </source>
</evidence>
<name>A0A1H8IS49_9PROT</name>
<dbReference type="RefSeq" id="WP_218143996.1">
    <property type="nucleotide sequence ID" value="NZ_FOCP01000039.1"/>
</dbReference>
<sequence>MSTSAQRMNGTDSVDSPMSIVTITGDQPVTTTLAIAQGTKVEHKAVIQLVRNYLSDLEEFGRVEFKMSPFETAGGTQRREIAILNEQQATLLLTYMRNSDIAREFKKRLVKAFWEMAQKLRSKDRNPANLSRLQLIEMAMEAEKERIALEHKVEELKEDSEALNRISKAEGSLCITDAAKTLQIRPKNLFTWLQRHGWIYKRIGCAHYCAYQDKLNRGLMEHKSTTVLRSDGTEKVTPQARVTPEGLEKLAKLLPPEITEVAVNE</sequence>
<dbReference type="InterPro" id="IPR005039">
    <property type="entry name" value="Ant_C"/>
</dbReference>
<evidence type="ECO:0000259" key="2">
    <source>
        <dbReference type="Pfam" id="PF03374"/>
    </source>
</evidence>
<organism evidence="3 4">
    <name type="scientific">Nitrosomonas marina</name>
    <dbReference type="NCBI Taxonomy" id="917"/>
    <lineage>
        <taxon>Bacteria</taxon>
        <taxon>Pseudomonadati</taxon>
        <taxon>Pseudomonadota</taxon>
        <taxon>Betaproteobacteria</taxon>
        <taxon>Nitrosomonadales</taxon>
        <taxon>Nitrosomonadaceae</taxon>
        <taxon>Nitrosomonas</taxon>
    </lineage>
</organism>
<dbReference type="Pfam" id="PF03374">
    <property type="entry name" value="ANT"/>
    <property type="match status" value="1"/>
</dbReference>
<feature type="domain" description="Antirepressor protein C-terminal" evidence="2">
    <location>
        <begin position="150"/>
        <end position="254"/>
    </location>
</feature>